<dbReference type="PANTHER" id="PTHR31356:SF66">
    <property type="entry name" value="CATALASE-PEROXIDASE"/>
    <property type="match status" value="1"/>
</dbReference>
<dbReference type="Pfam" id="PF00141">
    <property type="entry name" value="peroxidase"/>
    <property type="match status" value="1"/>
</dbReference>
<gene>
    <name evidence="8" type="ORF">QC762_105970</name>
</gene>
<keyword evidence="3" id="KW-0349">Heme</keyword>
<name>A0ABR0GTG2_9PEZI</name>
<evidence type="ECO:0000256" key="3">
    <source>
        <dbReference type="ARBA" id="ARBA00022617"/>
    </source>
</evidence>
<keyword evidence="3" id="KW-0408">Iron</keyword>
<dbReference type="InterPro" id="IPR002016">
    <property type="entry name" value="Haem_peroxidase"/>
</dbReference>
<dbReference type="InterPro" id="IPR010255">
    <property type="entry name" value="Haem_peroxidase_sf"/>
</dbReference>
<dbReference type="SUPFAM" id="SSF48113">
    <property type="entry name" value="Heme-dependent peroxidases"/>
    <property type="match status" value="1"/>
</dbReference>
<dbReference type="Proteomes" id="UP001323405">
    <property type="component" value="Unassembled WGS sequence"/>
</dbReference>
<dbReference type="Gene3D" id="1.10.420.10">
    <property type="entry name" value="Peroxidase, domain 2"/>
    <property type="match status" value="1"/>
</dbReference>
<comment type="caution">
    <text evidence="8">The sequence shown here is derived from an EMBL/GenBank/DDBJ whole genome shotgun (WGS) entry which is preliminary data.</text>
</comment>
<dbReference type="PRINTS" id="PR00462">
    <property type="entry name" value="LIGNINASE"/>
</dbReference>
<reference evidence="8 9" key="1">
    <citation type="journal article" date="2023" name="bioRxiv">
        <title>High-quality genome assemblies of four members of thePodospora anserinaspecies complex.</title>
        <authorList>
            <person name="Ament-Velasquez S.L."/>
            <person name="Vogan A.A."/>
            <person name="Wallerman O."/>
            <person name="Hartmann F."/>
            <person name="Gautier V."/>
            <person name="Silar P."/>
            <person name="Giraud T."/>
            <person name="Johannesson H."/>
        </authorList>
    </citation>
    <scope>NUCLEOTIDE SEQUENCE [LARGE SCALE GENOMIC DNA]</scope>
    <source>
        <strain evidence="8 9">CBS 415.72m</strain>
    </source>
</reference>
<evidence type="ECO:0000256" key="2">
    <source>
        <dbReference type="ARBA" id="ARBA00022559"/>
    </source>
</evidence>
<dbReference type="PROSITE" id="PS50873">
    <property type="entry name" value="PEROXIDASE_4"/>
    <property type="match status" value="1"/>
</dbReference>
<dbReference type="PANTHER" id="PTHR31356">
    <property type="entry name" value="THYLAKOID LUMENAL 29 KDA PROTEIN, CHLOROPLASTIC-RELATED"/>
    <property type="match status" value="1"/>
</dbReference>
<keyword evidence="6" id="KW-0106">Calcium</keyword>
<dbReference type="Gene3D" id="1.10.520.10">
    <property type="match status" value="1"/>
</dbReference>
<dbReference type="RefSeq" id="XP_062747915.1">
    <property type="nucleotide sequence ID" value="XM_062884988.1"/>
</dbReference>
<protein>
    <recommendedName>
        <fullName evidence="6">Peroxidase</fullName>
        <ecNumber evidence="6">1.11.1.-</ecNumber>
    </recommendedName>
</protein>
<dbReference type="EC" id="1.11.1.-" evidence="6"/>
<dbReference type="EMBL" id="JAFFHA010000001">
    <property type="protein sequence ID" value="KAK4658943.1"/>
    <property type="molecule type" value="Genomic_DNA"/>
</dbReference>
<comment type="similarity">
    <text evidence="1 6">Belongs to the peroxidase family. Ligninase subfamily.</text>
</comment>
<proteinExistence type="inferred from homology"/>
<keyword evidence="6" id="KW-0479">Metal-binding</keyword>
<evidence type="ECO:0000313" key="8">
    <source>
        <dbReference type="EMBL" id="KAK4658943.1"/>
    </source>
</evidence>
<keyword evidence="9" id="KW-1185">Reference proteome</keyword>
<dbReference type="GeneID" id="87904895"/>
<keyword evidence="2 6" id="KW-0575">Peroxidase</keyword>
<dbReference type="InterPro" id="IPR001621">
    <property type="entry name" value="Ligninase"/>
</dbReference>
<accession>A0ABR0GTG2</accession>
<evidence type="ECO:0000259" key="7">
    <source>
        <dbReference type="PROSITE" id="PS50873"/>
    </source>
</evidence>
<keyword evidence="4 6" id="KW-0560">Oxidoreductase</keyword>
<dbReference type="PRINTS" id="PR00458">
    <property type="entry name" value="PEROXIDASE"/>
</dbReference>
<keyword evidence="5" id="KW-0325">Glycoprotein</keyword>
<evidence type="ECO:0000256" key="1">
    <source>
        <dbReference type="ARBA" id="ARBA00006089"/>
    </source>
</evidence>
<sequence>MTQPIPLDEFGIYLRRQGPRLKSLDIRFLRHTPTAVTRFSLTGPPPPFFFSCVCPWYRKTLSRLQPATMKASSIATALAGGITMLSAAVQADPGMMNSSVLEVLHEADRRPQELIGDLQWLQPRQMSPVSHLIRSILVDGFDAQSNEHYQYVPPLRSAACARDTCCVWWYIAKEMSQLFRGTDGQCTDAARGAIRTGFHDAGAWSKTTGDFGGADGSIVHAPEEMLRRPNKGLQEIVQQYKFWYDRWSHFGVSMADLIQMGANVATVVCPLGPRIRSFVGRRDNFKPAPDGLLPSPFDPPDKVIAMFRAKTIQPLSLAALLGAHSTSRQRFFNPARAGAPQDSTPGVCDVLFYRQTLAARSPPDVFRLPSDVVLAEHPLLFPAFKAFAGPGGQALWAHEYARAYLRLSLLGVFNINNLTDCTRVLPPRTLKW</sequence>
<evidence type="ECO:0000313" key="9">
    <source>
        <dbReference type="Proteomes" id="UP001323405"/>
    </source>
</evidence>
<dbReference type="InterPro" id="IPR044831">
    <property type="entry name" value="Ccp1-like"/>
</dbReference>
<evidence type="ECO:0000256" key="5">
    <source>
        <dbReference type="ARBA" id="ARBA00023180"/>
    </source>
</evidence>
<organism evidence="8 9">
    <name type="scientific">Podospora pseudocomata</name>
    <dbReference type="NCBI Taxonomy" id="2093779"/>
    <lineage>
        <taxon>Eukaryota</taxon>
        <taxon>Fungi</taxon>
        <taxon>Dikarya</taxon>
        <taxon>Ascomycota</taxon>
        <taxon>Pezizomycotina</taxon>
        <taxon>Sordariomycetes</taxon>
        <taxon>Sordariomycetidae</taxon>
        <taxon>Sordariales</taxon>
        <taxon>Podosporaceae</taxon>
        <taxon>Podospora</taxon>
    </lineage>
</organism>
<comment type="cofactor">
    <cofactor evidence="6">
        <name>Ca(2+)</name>
        <dbReference type="ChEBI" id="CHEBI:29108"/>
    </cofactor>
    <text evidence="6">Binds 2 calcium ions per subunit.</text>
</comment>
<evidence type="ECO:0000256" key="4">
    <source>
        <dbReference type="ARBA" id="ARBA00023002"/>
    </source>
</evidence>
<evidence type="ECO:0000256" key="6">
    <source>
        <dbReference type="RuleBase" id="RU363051"/>
    </source>
</evidence>
<feature type="domain" description="Plant heme peroxidase family profile" evidence="7">
    <location>
        <begin position="235"/>
        <end position="325"/>
    </location>
</feature>